<evidence type="ECO:0000256" key="2">
    <source>
        <dbReference type="ARBA" id="ARBA00022448"/>
    </source>
</evidence>
<feature type="transmembrane region" description="Helical" evidence="10">
    <location>
        <begin position="86"/>
        <end position="109"/>
    </location>
</feature>
<evidence type="ECO:0000256" key="6">
    <source>
        <dbReference type="ARBA" id="ARBA00022989"/>
    </source>
</evidence>
<evidence type="ECO:0000256" key="5">
    <source>
        <dbReference type="ARBA" id="ARBA00022970"/>
    </source>
</evidence>
<proteinExistence type="inferred from homology"/>
<keyword evidence="5" id="KW-0029">Amino-acid transport</keyword>
<organism evidence="11 12">
    <name type="scientific">Methylobacterium isbiliense</name>
    <dbReference type="NCBI Taxonomy" id="315478"/>
    <lineage>
        <taxon>Bacteria</taxon>
        <taxon>Pseudomonadati</taxon>
        <taxon>Pseudomonadota</taxon>
        <taxon>Alphaproteobacteria</taxon>
        <taxon>Hyphomicrobiales</taxon>
        <taxon>Methylobacteriaceae</taxon>
        <taxon>Methylobacterium</taxon>
    </lineage>
</organism>
<dbReference type="PANTHER" id="PTHR11795">
    <property type="entry name" value="BRANCHED-CHAIN AMINO ACID TRANSPORT SYSTEM PERMEASE PROTEIN LIVH"/>
    <property type="match status" value="1"/>
</dbReference>
<evidence type="ECO:0000256" key="1">
    <source>
        <dbReference type="ARBA" id="ARBA00004651"/>
    </source>
</evidence>
<dbReference type="PANTHER" id="PTHR11795:SF442">
    <property type="entry name" value="ABC TRANSPORTER ATP-BINDING PROTEIN"/>
    <property type="match status" value="1"/>
</dbReference>
<comment type="caution">
    <text evidence="11">The sequence shown here is derived from an EMBL/GenBank/DDBJ whole genome shotgun (WGS) entry which is preliminary data.</text>
</comment>
<feature type="transmembrane region" description="Helical" evidence="10">
    <location>
        <begin position="279"/>
        <end position="307"/>
    </location>
</feature>
<dbReference type="Proteomes" id="UP001055153">
    <property type="component" value="Unassembled WGS sequence"/>
</dbReference>
<feature type="transmembrane region" description="Helical" evidence="10">
    <location>
        <begin position="313"/>
        <end position="333"/>
    </location>
</feature>
<keyword evidence="7 10" id="KW-0472">Membrane</keyword>
<evidence type="ECO:0000256" key="4">
    <source>
        <dbReference type="ARBA" id="ARBA00022692"/>
    </source>
</evidence>
<reference evidence="11" key="2">
    <citation type="submission" date="2021-08" db="EMBL/GenBank/DDBJ databases">
        <authorList>
            <person name="Tani A."/>
            <person name="Ola A."/>
            <person name="Ogura Y."/>
            <person name="Katsura K."/>
            <person name="Hayashi T."/>
        </authorList>
    </citation>
    <scope>NUCLEOTIDE SEQUENCE</scope>
    <source>
        <strain evidence="11">DSM 17168</strain>
    </source>
</reference>
<gene>
    <name evidence="11" type="primary">livH_18</name>
    <name evidence="11" type="ORF">GMJLKIPL_5092</name>
</gene>
<keyword evidence="4 10" id="KW-0812">Transmembrane</keyword>
<feature type="transmembrane region" description="Helical" evidence="10">
    <location>
        <begin position="55"/>
        <end position="79"/>
    </location>
</feature>
<keyword evidence="3" id="KW-1003">Cell membrane</keyword>
<dbReference type="CDD" id="cd06582">
    <property type="entry name" value="TM_PBP1_LivH_like"/>
    <property type="match status" value="1"/>
</dbReference>
<comment type="subcellular location">
    <subcellularLocation>
        <location evidence="1">Cell membrane</location>
        <topology evidence="1">Multi-pass membrane protein</topology>
    </subcellularLocation>
</comment>
<evidence type="ECO:0000256" key="3">
    <source>
        <dbReference type="ARBA" id="ARBA00022475"/>
    </source>
</evidence>
<dbReference type="EMBL" id="BPQQ01000068">
    <property type="protein sequence ID" value="GJE03141.1"/>
    <property type="molecule type" value="Genomic_DNA"/>
</dbReference>
<feature type="region of interest" description="Disordered" evidence="9">
    <location>
        <begin position="1"/>
        <end position="44"/>
    </location>
</feature>
<reference evidence="11" key="1">
    <citation type="journal article" date="2021" name="Front. Microbiol.">
        <title>Comprehensive Comparative Genomics and Phenotyping of Methylobacterium Species.</title>
        <authorList>
            <person name="Alessa O."/>
            <person name="Ogura Y."/>
            <person name="Fujitani Y."/>
            <person name="Takami H."/>
            <person name="Hayashi T."/>
            <person name="Sahin N."/>
            <person name="Tani A."/>
        </authorList>
    </citation>
    <scope>NUCLEOTIDE SEQUENCE</scope>
    <source>
        <strain evidence="11">DSM 17168</strain>
    </source>
</reference>
<evidence type="ECO:0000256" key="10">
    <source>
        <dbReference type="SAM" id="Phobius"/>
    </source>
</evidence>
<accession>A0ABQ4SN74</accession>
<feature type="transmembrane region" description="Helical" evidence="10">
    <location>
        <begin position="245"/>
        <end position="267"/>
    </location>
</feature>
<comment type="similarity">
    <text evidence="8">Belongs to the binding-protein-dependent transport system permease family. LivHM subfamily.</text>
</comment>
<dbReference type="InterPro" id="IPR001851">
    <property type="entry name" value="ABC_transp_permease"/>
</dbReference>
<keyword evidence="12" id="KW-1185">Reference proteome</keyword>
<keyword evidence="6 10" id="KW-1133">Transmembrane helix</keyword>
<dbReference type="Pfam" id="PF02653">
    <property type="entry name" value="BPD_transp_2"/>
    <property type="match status" value="1"/>
</dbReference>
<dbReference type="InterPro" id="IPR052157">
    <property type="entry name" value="BCAA_transport_permease"/>
</dbReference>
<protein>
    <submittedName>
        <fullName evidence="11">High-affinity branched-chain amino acid transport system permease protein LivH</fullName>
    </submittedName>
</protein>
<evidence type="ECO:0000256" key="9">
    <source>
        <dbReference type="SAM" id="MobiDB-lite"/>
    </source>
</evidence>
<evidence type="ECO:0000256" key="7">
    <source>
        <dbReference type="ARBA" id="ARBA00023136"/>
    </source>
</evidence>
<evidence type="ECO:0000313" key="12">
    <source>
        <dbReference type="Proteomes" id="UP001055153"/>
    </source>
</evidence>
<feature type="transmembrane region" description="Helical" evidence="10">
    <location>
        <begin position="115"/>
        <end position="135"/>
    </location>
</feature>
<evidence type="ECO:0000256" key="8">
    <source>
        <dbReference type="ARBA" id="ARBA00037998"/>
    </source>
</evidence>
<name>A0ABQ4SN74_9HYPH</name>
<feature type="transmembrane region" description="Helical" evidence="10">
    <location>
        <begin position="197"/>
        <end position="216"/>
    </location>
</feature>
<sequence>MRLPGDAPSPVAPAAPPLAADPLPGPRPLSPHAGRGQGPRFPGAPFRKDNRDHAAVMFLTLAVEQVVNGLFLGAIYLLIALGLSLIFSLGGIVNLAHGAFFAIGAYLTIVLSPYVGFGGAVVAAPALVGVLGLVVERVLFRRFYRSDPILSLLLTFGLAMVAEQALRMIFGAPPLPYGIPQALRGQIFVGDFILSRYRLTILAAVVVAVAAVWFLLQRTTFGRVVRAGVQNPDMVAALGISLKPYMAAVVVISVGLAALAGVMLAPISGVHPAMGAEVLTGAFVVVVIGGLGSFWGVVAAALIVGVVRGLMVLVYPGFAEAAIYALMAVILLVRPRGLFGERILRFE</sequence>
<keyword evidence="2" id="KW-0813">Transport</keyword>
<evidence type="ECO:0000313" key="11">
    <source>
        <dbReference type="EMBL" id="GJE03141.1"/>
    </source>
</evidence>